<keyword evidence="2" id="KW-0964">Secreted</keyword>
<organism evidence="11 12">
    <name type="scientific">Allacma fusca</name>
    <dbReference type="NCBI Taxonomy" id="39272"/>
    <lineage>
        <taxon>Eukaryota</taxon>
        <taxon>Metazoa</taxon>
        <taxon>Ecdysozoa</taxon>
        <taxon>Arthropoda</taxon>
        <taxon>Hexapoda</taxon>
        <taxon>Collembola</taxon>
        <taxon>Symphypleona</taxon>
        <taxon>Sminthuridae</taxon>
        <taxon>Allacma</taxon>
    </lineage>
</organism>
<dbReference type="GO" id="GO:0005576">
    <property type="term" value="C:extracellular region"/>
    <property type="evidence" value="ECO:0007669"/>
    <property type="project" value="UniProtKB-SubCell"/>
</dbReference>
<keyword evidence="8" id="KW-1015">Disulfide bond</keyword>
<evidence type="ECO:0000313" key="11">
    <source>
        <dbReference type="EMBL" id="CAG7678315.1"/>
    </source>
</evidence>
<reference evidence="11" key="1">
    <citation type="submission" date="2021-06" db="EMBL/GenBank/DDBJ databases">
        <authorList>
            <person name="Hodson N. C."/>
            <person name="Mongue J. A."/>
            <person name="Jaron S. K."/>
        </authorList>
    </citation>
    <scope>NUCLEOTIDE SEQUENCE</scope>
</reference>
<evidence type="ECO:0000259" key="10">
    <source>
        <dbReference type="PROSITE" id="PS50240"/>
    </source>
</evidence>
<evidence type="ECO:0000256" key="6">
    <source>
        <dbReference type="ARBA" id="ARBA00022825"/>
    </source>
</evidence>
<dbReference type="InterPro" id="IPR018114">
    <property type="entry name" value="TRYPSIN_HIS"/>
</dbReference>
<protein>
    <recommendedName>
        <fullName evidence="10">Peptidase S1 domain-containing protein</fullName>
    </recommendedName>
</protein>
<dbReference type="FunFam" id="2.40.10.10:FF:000146">
    <property type="entry name" value="Serine protease 53"/>
    <property type="match status" value="1"/>
</dbReference>
<keyword evidence="3" id="KW-0645">Protease</keyword>
<keyword evidence="4 9" id="KW-0732">Signal</keyword>
<dbReference type="InterPro" id="IPR001254">
    <property type="entry name" value="Trypsin_dom"/>
</dbReference>
<keyword evidence="12" id="KW-1185">Reference proteome</keyword>
<comment type="caution">
    <text evidence="11">The sequence shown here is derived from an EMBL/GenBank/DDBJ whole genome shotgun (WGS) entry which is preliminary data.</text>
</comment>
<accession>A0A8J2NHV2</accession>
<evidence type="ECO:0000256" key="9">
    <source>
        <dbReference type="SAM" id="SignalP"/>
    </source>
</evidence>
<dbReference type="PROSITE" id="PS50240">
    <property type="entry name" value="TRYPSIN_DOM"/>
    <property type="match status" value="1"/>
</dbReference>
<feature type="chain" id="PRO_5035305957" description="Peptidase S1 domain-containing protein" evidence="9">
    <location>
        <begin position="21"/>
        <end position="299"/>
    </location>
</feature>
<keyword evidence="6" id="KW-0720">Serine protease</keyword>
<comment type="subcellular location">
    <subcellularLocation>
        <location evidence="1">Secreted</location>
    </subcellularLocation>
</comment>
<proteinExistence type="predicted"/>
<evidence type="ECO:0000313" key="12">
    <source>
        <dbReference type="Proteomes" id="UP000708208"/>
    </source>
</evidence>
<dbReference type="GO" id="GO:0006508">
    <property type="term" value="P:proteolysis"/>
    <property type="evidence" value="ECO:0007669"/>
    <property type="project" value="UniProtKB-KW"/>
</dbReference>
<feature type="signal peptide" evidence="9">
    <location>
        <begin position="1"/>
        <end position="20"/>
    </location>
</feature>
<dbReference type="Pfam" id="PF00089">
    <property type="entry name" value="Trypsin"/>
    <property type="match status" value="1"/>
</dbReference>
<dbReference type="OrthoDB" id="5565075at2759"/>
<keyword evidence="7" id="KW-0865">Zymogen</keyword>
<dbReference type="Proteomes" id="UP000708208">
    <property type="component" value="Unassembled WGS sequence"/>
</dbReference>
<name>A0A8J2NHV2_9HEXA</name>
<gene>
    <name evidence="11" type="ORF">AFUS01_LOCUS2559</name>
</gene>
<dbReference type="SMART" id="SM00020">
    <property type="entry name" value="Tryp_SPc"/>
    <property type="match status" value="1"/>
</dbReference>
<dbReference type="CDD" id="cd00190">
    <property type="entry name" value="Tryp_SPc"/>
    <property type="match status" value="1"/>
</dbReference>
<dbReference type="AlphaFoldDB" id="A0A8J2NHV2"/>
<evidence type="ECO:0000256" key="5">
    <source>
        <dbReference type="ARBA" id="ARBA00022801"/>
    </source>
</evidence>
<dbReference type="EMBL" id="CAJVCH010014690">
    <property type="protein sequence ID" value="CAG7678315.1"/>
    <property type="molecule type" value="Genomic_DNA"/>
</dbReference>
<evidence type="ECO:0000256" key="1">
    <source>
        <dbReference type="ARBA" id="ARBA00004613"/>
    </source>
</evidence>
<sequence length="299" mass="32547">MKTATVILFLGIAFLATASARTIEFPGLNSTLPKSSLFQGLVSQADGCTCGERRSSRIIGGTAAQSGQFPWRVRVCTGRRGGRSCSSCGASIISEKWILTAAHCFDSYQSGYEVKIFVGSTSSQGTEVSPDRLIIHERYRPLTTFTNSQNDIALLRLAEKLPFDNPSLPLSPVCLPYQYVGKEELGIMIASGWGKTNGTDDGSSARTLQTVELDVISNDDCKKIDRRITKTQVCTNTPKKSVCQGDSGGSIDKVSNELSYAFGVVSYGPRYCDGYGVFTRVSEYITWIEQRTGETFCKP</sequence>
<dbReference type="PANTHER" id="PTHR24253:SF103">
    <property type="entry name" value="TRANSMEMBRANE PROTEASE SERINE 7"/>
    <property type="match status" value="1"/>
</dbReference>
<dbReference type="PANTHER" id="PTHR24253">
    <property type="entry name" value="TRANSMEMBRANE PROTEASE SERINE"/>
    <property type="match status" value="1"/>
</dbReference>
<evidence type="ECO:0000256" key="4">
    <source>
        <dbReference type="ARBA" id="ARBA00022729"/>
    </source>
</evidence>
<evidence type="ECO:0000256" key="2">
    <source>
        <dbReference type="ARBA" id="ARBA00022525"/>
    </source>
</evidence>
<evidence type="ECO:0000256" key="3">
    <source>
        <dbReference type="ARBA" id="ARBA00022670"/>
    </source>
</evidence>
<feature type="domain" description="Peptidase S1" evidence="10">
    <location>
        <begin position="58"/>
        <end position="293"/>
    </location>
</feature>
<dbReference type="GO" id="GO:0004252">
    <property type="term" value="F:serine-type endopeptidase activity"/>
    <property type="evidence" value="ECO:0007669"/>
    <property type="project" value="InterPro"/>
</dbReference>
<keyword evidence="5" id="KW-0378">Hydrolase</keyword>
<evidence type="ECO:0000256" key="7">
    <source>
        <dbReference type="ARBA" id="ARBA00023145"/>
    </source>
</evidence>
<dbReference type="PROSITE" id="PS00134">
    <property type="entry name" value="TRYPSIN_HIS"/>
    <property type="match status" value="1"/>
</dbReference>
<evidence type="ECO:0000256" key="8">
    <source>
        <dbReference type="ARBA" id="ARBA00023157"/>
    </source>
</evidence>